<dbReference type="SUPFAM" id="SSF64005">
    <property type="entry name" value="Undecaprenyl diphosphate synthase"/>
    <property type="match status" value="1"/>
</dbReference>
<feature type="binding site" evidence="2">
    <location>
        <position position="34"/>
    </location>
    <ligand>
        <name>substrate</name>
    </ligand>
</feature>
<dbReference type="NCBIfam" id="TIGR00055">
    <property type="entry name" value="uppS"/>
    <property type="match status" value="1"/>
</dbReference>
<proteinExistence type="inferred from homology"/>
<feature type="binding site" evidence="2">
    <location>
        <begin position="62"/>
        <end position="64"/>
    </location>
    <ligand>
        <name>substrate</name>
    </ligand>
</feature>
<feature type="active site" evidence="2">
    <location>
        <position position="17"/>
    </location>
</feature>
<comment type="cofactor">
    <cofactor evidence="2">
        <name>Mg(2+)</name>
        <dbReference type="ChEBI" id="CHEBI:18420"/>
    </cofactor>
    <text evidence="2">Binds 2 magnesium ions per subunit.</text>
</comment>
<dbReference type="PANTHER" id="PTHR10291:SF0">
    <property type="entry name" value="DEHYDRODOLICHYL DIPHOSPHATE SYNTHASE 2"/>
    <property type="match status" value="1"/>
</dbReference>
<feature type="binding site" evidence="2">
    <location>
        <position position="17"/>
    </location>
    <ligand>
        <name>Mg(2+)</name>
        <dbReference type="ChEBI" id="CHEBI:18420"/>
    </ligand>
</feature>
<comment type="subunit">
    <text evidence="2">Homodimer.</text>
</comment>
<dbReference type="InterPro" id="IPR001441">
    <property type="entry name" value="UPP_synth-like"/>
</dbReference>
<accession>A0ABU9UBZ2</accession>
<evidence type="ECO:0000313" key="3">
    <source>
        <dbReference type="EMBL" id="MEM5948184.1"/>
    </source>
</evidence>
<dbReference type="CDD" id="cd00475">
    <property type="entry name" value="Cis_IPPS"/>
    <property type="match status" value="1"/>
</dbReference>
<feature type="binding site" evidence="2">
    <location>
        <position position="68"/>
    </location>
    <ligand>
        <name>substrate</name>
    </ligand>
</feature>
<organism evidence="3 4">
    <name type="scientific">Rarispira pelagica</name>
    <dbReference type="NCBI Taxonomy" id="3141764"/>
    <lineage>
        <taxon>Bacteria</taxon>
        <taxon>Pseudomonadati</taxon>
        <taxon>Spirochaetota</taxon>
        <taxon>Spirochaetia</taxon>
        <taxon>Winmispirales</taxon>
        <taxon>Winmispiraceae</taxon>
        <taxon>Rarispira</taxon>
    </lineage>
</organism>
<feature type="binding site" evidence="2">
    <location>
        <begin position="186"/>
        <end position="188"/>
    </location>
    <ligand>
        <name>substrate</name>
    </ligand>
</feature>
<feature type="binding site" evidence="2">
    <location>
        <position position="66"/>
    </location>
    <ligand>
        <name>substrate</name>
    </ligand>
</feature>
<dbReference type="EC" id="2.5.1.-" evidence="2"/>
<dbReference type="Pfam" id="PF01255">
    <property type="entry name" value="Prenyltransf"/>
    <property type="match status" value="1"/>
</dbReference>
<dbReference type="RefSeq" id="WP_420069630.1">
    <property type="nucleotide sequence ID" value="NZ_JBCHKQ010000002.1"/>
</dbReference>
<dbReference type="InterPro" id="IPR036424">
    <property type="entry name" value="UPP_synth-like_sf"/>
</dbReference>
<evidence type="ECO:0000313" key="4">
    <source>
        <dbReference type="Proteomes" id="UP001466331"/>
    </source>
</evidence>
<evidence type="ECO:0000256" key="1">
    <source>
        <dbReference type="ARBA" id="ARBA00022679"/>
    </source>
</evidence>
<feature type="binding site" evidence="2">
    <location>
        <begin position="18"/>
        <end position="21"/>
    </location>
    <ligand>
        <name>substrate</name>
    </ligand>
</feature>
<feature type="binding site" evidence="2">
    <location>
        <position position="22"/>
    </location>
    <ligand>
        <name>substrate</name>
    </ligand>
</feature>
<sequence>MAEENLKIPRHVGIIMDGNGRWAVQRGLPRYKGHEEGLKATKNTVKAVSERGIKYLSLYTFSTENWKRAQEEVSFLFGLIRKHLKKEFDFYKENGIRIVHSGDISKLPIEIQNDLKEIINDTRDFSGLILNLALNYGGRDEIIRAISRYKETKDKFPLTEDNFKNFLDVPFLPDPDLIIRTAGEKRLSNFLLWQSAYSEYYFSDVLWPDFSEKELDDALKDYAKRKRKYGGMG</sequence>
<dbReference type="PROSITE" id="PS01066">
    <property type="entry name" value="UPP_SYNTHASE"/>
    <property type="match status" value="1"/>
</dbReference>
<dbReference type="InterPro" id="IPR018520">
    <property type="entry name" value="UPP_synth-like_CS"/>
</dbReference>
<feature type="binding site" evidence="2">
    <location>
        <position position="30"/>
    </location>
    <ligand>
        <name>substrate</name>
    </ligand>
</feature>
<feature type="binding site" evidence="2">
    <location>
        <position position="180"/>
    </location>
    <ligand>
        <name>substrate</name>
    </ligand>
</feature>
<name>A0ABU9UBZ2_9SPIR</name>
<dbReference type="EMBL" id="JBCHKQ010000002">
    <property type="protein sequence ID" value="MEM5948184.1"/>
    <property type="molecule type" value="Genomic_DNA"/>
</dbReference>
<keyword evidence="2" id="KW-0460">Magnesium</keyword>
<feature type="binding site" evidence="2">
    <location>
        <position position="199"/>
    </location>
    <ligand>
        <name>Mg(2+)</name>
        <dbReference type="ChEBI" id="CHEBI:18420"/>
    </ligand>
</feature>
<dbReference type="Gene3D" id="3.40.1180.10">
    <property type="entry name" value="Decaprenyl diphosphate synthase-like"/>
    <property type="match status" value="1"/>
</dbReference>
<dbReference type="PANTHER" id="PTHR10291">
    <property type="entry name" value="DEHYDRODOLICHYL DIPHOSPHATE SYNTHASE FAMILY MEMBER"/>
    <property type="match status" value="1"/>
</dbReference>
<comment type="caution">
    <text evidence="3">The sequence shown here is derived from an EMBL/GenBank/DDBJ whole genome shotgun (WGS) entry which is preliminary data.</text>
</comment>
<keyword evidence="2" id="KW-0479">Metal-binding</keyword>
<keyword evidence="1 2" id="KW-0808">Transferase</keyword>
<dbReference type="Proteomes" id="UP001466331">
    <property type="component" value="Unassembled WGS sequence"/>
</dbReference>
<reference evidence="3 4" key="1">
    <citation type="submission" date="2024-03" db="EMBL/GenBank/DDBJ databases">
        <title>Ignisphaera cupida sp. nov., a hyperthermophilic hydrolytic archaeon from a hot spring of Kamchatka, and proposal of Ignisphaeraceae fam. nov.</title>
        <authorList>
            <person name="Podosokorskaya O.A."/>
            <person name="Elcheninov A.G."/>
            <person name="Maltseva A.I."/>
            <person name="Zayulina K.S."/>
            <person name="Novikov A."/>
            <person name="Merkel A.Y."/>
        </authorList>
    </citation>
    <scope>NUCLEOTIDE SEQUENCE [LARGE SCALE GENOMIC DNA]</scope>
    <source>
        <strain evidence="3 4">38H-sp</strain>
    </source>
</reference>
<comment type="function">
    <text evidence="2">Catalyzes the condensation of isopentenyl diphosphate (IPP) with allylic pyrophosphates generating different type of terpenoids.</text>
</comment>
<evidence type="ECO:0000256" key="2">
    <source>
        <dbReference type="HAMAP-Rule" id="MF_01139"/>
    </source>
</evidence>
<feature type="active site" description="Proton acceptor" evidence="2">
    <location>
        <position position="65"/>
    </location>
</feature>
<comment type="similarity">
    <text evidence="2">Belongs to the UPP synthase family.</text>
</comment>
<protein>
    <recommendedName>
        <fullName evidence="2">Isoprenyl transferase</fullName>
        <ecNumber evidence="2">2.5.1.-</ecNumber>
    </recommendedName>
</protein>
<keyword evidence="4" id="KW-1185">Reference proteome</keyword>
<gene>
    <name evidence="3" type="primary">uppS</name>
    <name evidence="3" type="ORF">WKV44_06485</name>
</gene>
<dbReference type="GO" id="GO:0016740">
    <property type="term" value="F:transferase activity"/>
    <property type="evidence" value="ECO:0007669"/>
    <property type="project" value="UniProtKB-KW"/>
</dbReference>
<dbReference type="HAMAP" id="MF_01139">
    <property type="entry name" value="ISPT"/>
    <property type="match status" value="1"/>
</dbReference>